<feature type="compositionally biased region" description="Polar residues" evidence="1">
    <location>
        <begin position="20"/>
        <end position="37"/>
    </location>
</feature>
<dbReference type="AlphaFoldDB" id="A0A6B3C6N7"/>
<comment type="caution">
    <text evidence="2">The sequence shown here is derived from an EMBL/GenBank/DDBJ whole genome shotgun (WGS) entry which is preliminary data.</text>
</comment>
<protein>
    <recommendedName>
        <fullName evidence="3">Serine/threonine protein kinase</fullName>
    </recommendedName>
</protein>
<reference evidence="2" key="1">
    <citation type="submission" date="2020-01" db="EMBL/GenBank/DDBJ databases">
        <title>Insect and environment-associated Actinomycetes.</title>
        <authorList>
            <person name="Currrie C."/>
            <person name="Chevrette M."/>
            <person name="Carlson C."/>
            <person name="Stubbendieck R."/>
            <person name="Wendt-Pienkowski E."/>
        </authorList>
    </citation>
    <scope>NUCLEOTIDE SEQUENCE</scope>
    <source>
        <strain evidence="2">SID12501</strain>
    </source>
</reference>
<feature type="region of interest" description="Disordered" evidence="1">
    <location>
        <begin position="9"/>
        <end position="52"/>
    </location>
</feature>
<organism evidence="2">
    <name type="scientific">Streptomyces sp. SID12501</name>
    <dbReference type="NCBI Taxonomy" id="2706042"/>
    <lineage>
        <taxon>Bacteria</taxon>
        <taxon>Bacillati</taxon>
        <taxon>Actinomycetota</taxon>
        <taxon>Actinomycetes</taxon>
        <taxon>Kitasatosporales</taxon>
        <taxon>Streptomycetaceae</taxon>
        <taxon>Streptomyces</taxon>
    </lineage>
</organism>
<dbReference type="EMBL" id="JAAGLU010000057">
    <property type="protein sequence ID" value="NEC92076.1"/>
    <property type="molecule type" value="Genomic_DNA"/>
</dbReference>
<evidence type="ECO:0000313" key="2">
    <source>
        <dbReference type="EMBL" id="NEC92076.1"/>
    </source>
</evidence>
<accession>A0A6B3C6N7</accession>
<gene>
    <name evidence="2" type="ORF">G3I71_41325</name>
</gene>
<sequence length="226" mass="24341">MTLVLTFLVGPGDDDKDNRTTTARESTASPTPVTSEPTDAAGAPTEGTVSPSASASVSAFASGPPVGYALYADREGFRIALPPGWTRTTVASLYGIRVVNYRSPDRTHRIQVYQVSESSPAKSFDLFLSDETAKAPGFTELRRQTLDNGTFTATRLEYLADSIRGEPDPGTWHVYDERFVASDSNIYAIAAYGPDSDGRADELELLTTALAWFCPPRGTCDEVGQD</sequence>
<proteinExistence type="predicted"/>
<name>A0A6B3C6N7_9ACTN</name>
<evidence type="ECO:0000256" key="1">
    <source>
        <dbReference type="SAM" id="MobiDB-lite"/>
    </source>
</evidence>
<evidence type="ECO:0008006" key="3">
    <source>
        <dbReference type="Google" id="ProtNLM"/>
    </source>
</evidence>